<keyword evidence="2" id="KW-0004">4Fe-4S</keyword>
<dbReference type="GO" id="GO:0016491">
    <property type="term" value="F:oxidoreductase activity"/>
    <property type="evidence" value="ECO:0007669"/>
    <property type="project" value="UniProtKB-ARBA"/>
</dbReference>
<keyword evidence="1" id="KW-0813">Transport</keyword>
<proteinExistence type="predicted"/>
<dbReference type="SUPFAM" id="SSF100950">
    <property type="entry name" value="NagB/RpiA/CoA transferase-like"/>
    <property type="match status" value="1"/>
</dbReference>
<dbReference type="GO" id="GO:0051539">
    <property type="term" value="F:4 iron, 4 sulfur cluster binding"/>
    <property type="evidence" value="ECO:0007669"/>
    <property type="project" value="UniProtKB-KW"/>
</dbReference>
<dbReference type="Pfam" id="PF13183">
    <property type="entry name" value="Fer4_8"/>
    <property type="match status" value="1"/>
</dbReference>
<evidence type="ECO:0000256" key="6">
    <source>
        <dbReference type="ARBA" id="ARBA00023004"/>
    </source>
</evidence>
<dbReference type="Pfam" id="PF02589">
    <property type="entry name" value="LUD_dom"/>
    <property type="match status" value="1"/>
</dbReference>
<keyword evidence="7" id="KW-0411">Iron-sulfur</keyword>
<evidence type="ECO:0000313" key="10">
    <source>
        <dbReference type="Proteomes" id="UP000528322"/>
    </source>
</evidence>
<evidence type="ECO:0000256" key="2">
    <source>
        <dbReference type="ARBA" id="ARBA00022485"/>
    </source>
</evidence>
<comment type="caution">
    <text evidence="9">The sequence shown here is derived from an EMBL/GenBank/DDBJ whole genome shotgun (WGS) entry which is preliminary data.</text>
</comment>
<evidence type="ECO:0000313" key="9">
    <source>
        <dbReference type="EMBL" id="MBB5022711.1"/>
    </source>
</evidence>
<reference evidence="9 10" key="1">
    <citation type="submission" date="2020-08" db="EMBL/GenBank/DDBJ databases">
        <title>Genomic Encyclopedia of Type Strains, Phase IV (KMG-IV): sequencing the most valuable type-strain genomes for metagenomic binning, comparative biology and taxonomic classification.</title>
        <authorList>
            <person name="Goeker M."/>
        </authorList>
    </citation>
    <scope>NUCLEOTIDE SEQUENCE [LARGE SCALE GENOMIC DNA]</scope>
    <source>
        <strain evidence="9 10">DSM 22071</strain>
    </source>
</reference>
<sequence length="716" mass="77449">MIIKQRIRAKLSDETLYRALMNFARNYKASRDKAYHELDFAALQRDLASMKDHARQQIDQLFQQFKQQAEASGATVHQAATAADANAIIGDICQKAGGTMAVKSKSMTSEETHLNAALEKRGIDVVETDLGEYLLQIGKQHPSHMVMPAIHMTRAQARDIFNEGLQAGLDEDIPAMVEFVRHHLRPSYFAAGVGITGANVAVADSGAIGIVTNEGNARLTATLPPVHIVLLGYEKLVPSFTDALKVIRMLPKSATGQTISTYTTWIKGQTPTPSGSPKQVHFVFLDNGRLQHKDNPITKHSLGCIRCGSCANVCPVYELLGGHVFGDVYIGAIGLIYTSMFGDPKVGQALQKLCASCMACSANCPAGIELHSIIANLRLQYGSKNGVPFIKRLVYGGVLANPSLFRAAMKTAAFSLKPLANKQSGRMNLPLPAPHNFRQLPRFATKTFTDIMKSRTGAERPTEGAFRGKVFFYPGCAVEYFYPEMGQALVQLLERAGVQVDFPHKSVCCGLPAHFGGDAKSAADTVDQALEHFPDPDDYDAILVLCPSCGSAIQHDFATYAECDKHRDLSQQLAAKTTTLSQYIQRTGLQFRSTQGKNITYHVPCHMGRGMSFSAEDLLQSLLGENYVPMADADVCCGFAGSYSVDQPGISAGILGKKLNNAAATGATTLVTDCPGCVMQIGGGAAKSKMELNVIHLSTLLESMEVVTEKMKDKCT</sequence>
<dbReference type="InterPro" id="IPR024185">
    <property type="entry name" value="FTHF_cligase-like_sf"/>
</dbReference>
<evidence type="ECO:0000256" key="1">
    <source>
        <dbReference type="ARBA" id="ARBA00022448"/>
    </source>
</evidence>
<dbReference type="InterPro" id="IPR009051">
    <property type="entry name" value="Helical_ferredxn"/>
</dbReference>
<dbReference type="GO" id="GO:0006089">
    <property type="term" value="P:lactate metabolic process"/>
    <property type="evidence" value="ECO:0007669"/>
    <property type="project" value="InterPro"/>
</dbReference>
<dbReference type="PROSITE" id="PS00198">
    <property type="entry name" value="4FE4S_FER_1"/>
    <property type="match status" value="2"/>
</dbReference>
<dbReference type="InterPro" id="IPR054704">
    <property type="entry name" value="Quin_L_LdhH-like"/>
</dbReference>
<dbReference type="RefSeq" id="WP_183733721.1">
    <property type="nucleotide sequence ID" value="NZ_JACHID010000015.1"/>
</dbReference>
<dbReference type="NCBIfam" id="NF045670">
    <property type="entry name" value="quin_L_LdhH"/>
    <property type="match status" value="1"/>
</dbReference>
<feature type="domain" description="4Fe-4S ferredoxin-type" evidence="8">
    <location>
        <begin position="294"/>
        <end position="316"/>
    </location>
</feature>
<dbReference type="PANTHER" id="PTHR47153">
    <property type="entry name" value="LACTATE UTILIZATION PROTEIN B"/>
    <property type="match status" value="1"/>
</dbReference>
<evidence type="ECO:0000256" key="7">
    <source>
        <dbReference type="ARBA" id="ARBA00023014"/>
    </source>
</evidence>
<dbReference type="AlphaFoldDB" id="A0A7W8DHM4"/>
<accession>A0A7W8DHM4</accession>
<dbReference type="PANTHER" id="PTHR47153:SF2">
    <property type="entry name" value="LACTATE UTILIZATION PROTEIN B"/>
    <property type="match status" value="1"/>
</dbReference>
<keyword evidence="10" id="KW-1185">Reference proteome</keyword>
<dbReference type="PROSITE" id="PS51379">
    <property type="entry name" value="4FE4S_FER_2"/>
    <property type="match status" value="1"/>
</dbReference>
<gene>
    <name evidence="9" type="ORF">HNR37_002054</name>
</gene>
<dbReference type="InterPro" id="IPR017900">
    <property type="entry name" value="4Fe4S_Fe_S_CS"/>
</dbReference>
<dbReference type="InterPro" id="IPR003741">
    <property type="entry name" value="LUD_dom"/>
</dbReference>
<dbReference type="InterPro" id="IPR017896">
    <property type="entry name" value="4Fe4S_Fe-S-bd"/>
</dbReference>
<evidence type="ECO:0000256" key="4">
    <source>
        <dbReference type="ARBA" id="ARBA00022737"/>
    </source>
</evidence>
<dbReference type="SUPFAM" id="SSF46548">
    <property type="entry name" value="alpha-helical ferredoxin"/>
    <property type="match status" value="1"/>
</dbReference>
<dbReference type="InterPro" id="IPR037171">
    <property type="entry name" value="NagB/RpiA_transferase-like"/>
</dbReference>
<dbReference type="Pfam" id="PF02754">
    <property type="entry name" value="CCG"/>
    <property type="match status" value="2"/>
</dbReference>
<protein>
    <submittedName>
        <fullName evidence="9">Iron-sulfur cluster protein</fullName>
    </submittedName>
</protein>
<keyword evidence="3" id="KW-0479">Metal-binding</keyword>
<keyword evidence="6" id="KW-0408">Iron</keyword>
<dbReference type="Gene3D" id="3.40.50.10420">
    <property type="entry name" value="NagB/RpiA/CoA transferase-like"/>
    <property type="match status" value="1"/>
</dbReference>
<name>A0A7W8DHM4_9BACT</name>
<evidence type="ECO:0000256" key="3">
    <source>
        <dbReference type="ARBA" id="ARBA00022723"/>
    </source>
</evidence>
<dbReference type="InterPro" id="IPR004452">
    <property type="entry name" value="LutB/LldF"/>
</dbReference>
<evidence type="ECO:0000256" key="5">
    <source>
        <dbReference type="ARBA" id="ARBA00022982"/>
    </source>
</evidence>
<organism evidence="9 10">
    <name type="scientific">Desulfurispira natronophila</name>
    <dbReference type="NCBI Taxonomy" id="682562"/>
    <lineage>
        <taxon>Bacteria</taxon>
        <taxon>Pseudomonadati</taxon>
        <taxon>Chrysiogenota</taxon>
        <taxon>Chrysiogenia</taxon>
        <taxon>Chrysiogenales</taxon>
        <taxon>Chrysiogenaceae</taxon>
        <taxon>Desulfurispira</taxon>
    </lineage>
</organism>
<keyword evidence="5" id="KW-0249">Electron transport</keyword>
<dbReference type="EMBL" id="JACHID010000015">
    <property type="protein sequence ID" value="MBB5022711.1"/>
    <property type="molecule type" value="Genomic_DNA"/>
</dbReference>
<dbReference type="GO" id="GO:0046872">
    <property type="term" value="F:metal ion binding"/>
    <property type="evidence" value="ECO:0007669"/>
    <property type="project" value="UniProtKB-KW"/>
</dbReference>
<dbReference type="Proteomes" id="UP000528322">
    <property type="component" value="Unassembled WGS sequence"/>
</dbReference>
<dbReference type="InterPro" id="IPR004017">
    <property type="entry name" value="Cys_rich_dom"/>
</dbReference>
<evidence type="ECO:0000259" key="8">
    <source>
        <dbReference type="PROSITE" id="PS51379"/>
    </source>
</evidence>
<keyword evidence="4" id="KW-0677">Repeat</keyword>
<dbReference type="Gene3D" id="1.10.1060.10">
    <property type="entry name" value="Alpha-helical ferredoxin"/>
    <property type="match status" value="1"/>
</dbReference>